<dbReference type="EMBL" id="SNXR01000018">
    <property type="protein sequence ID" value="TDP57585.1"/>
    <property type="molecule type" value="Genomic_DNA"/>
</dbReference>
<dbReference type="Proteomes" id="UP000295260">
    <property type="component" value="Unassembled WGS sequence"/>
</dbReference>
<evidence type="ECO:0008006" key="4">
    <source>
        <dbReference type="Google" id="ProtNLM"/>
    </source>
</evidence>
<proteinExistence type="predicted"/>
<evidence type="ECO:0000313" key="3">
    <source>
        <dbReference type="Proteomes" id="UP000295260"/>
    </source>
</evidence>
<dbReference type="RefSeq" id="WP_133533988.1">
    <property type="nucleotide sequence ID" value="NZ_SNXR01000018.1"/>
</dbReference>
<sequence length="119" mass="12951">MKLIFSTLIVLFSSTLSAQVKIELKNNTGQRIVSLMIGNTFVGTIEKDATKTIITPKIVCDSGKPILNLSGIVGGRNYKKKNNPICGTFLKTVTKAEYKRDIVLVPIGNGENILVAKEN</sequence>
<name>A0A4R6Q6C9_9FLAO</name>
<dbReference type="OrthoDB" id="9861115at2"/>
<gene>
    <name evidence="2" type="ORF">BC748_2799</name>
</gene>
<organism evidence="2 3">
    <name type="scientific">Flavobacterium dankookense</name>
    <dbReference type="NCBI Taxonomy" id="706186"/>
    <lineage>
        <taxon>Bacteria</taxon>
        <taxon>Pseudomonadati</taxon>
        <taxon>Bacteroidota</taxon>
        <taxon>Flavobacteriia</taxon>
        <taxon>Flavobacteriales</taxon>
        <taxon>Flavobacteriaceae</taxon>
        <taxon>Flavobacterium</taxon>
    </lineage>
</organism>
<dbReference type="AlphaFoldDB" id="A0A4R6Q6C9"/>
<evidence type="ECO:0000256" key="1">
    <source>
        <dbReference type="SAM" id="SignalP"/>
    </source>
</evidence>
<feature type="chain" id="PRO_5020792862" description="DUF2141 domain-containing protein" evidence="1">
    <location>
        <begin position="19"/>
        <end position="119"/>
    </location>
</feature>
<reference evidence="2 3" key="1">
    <citation type="submission" date="2019-03" db="EMBL/GenBank/DDBJ databases">
        <title>Genomic Encyclopedia of Archaeal and Bacterial Type Strains, Phase II (KMG-II): from individual species to whole genera.</title>
        <authorList>
            <person name="Goeker M."/>
        </authorList>
    </citation>
    <scope>NUCLEOTIDE SEQUENCE [LARGE SCALE GENOMIC DNA]</scope>
    <source>
        <strain evidence="2 3">DSM 25687</strain>
    </source>
</reference>
<comment type="caution">
    <text evidence="2">The sequence shown here is derived from an EMBL/GenBank/DDBJ whole genome shotgun (WGS) entry which is preliminary data.</text>
</comment>
<feature type="signal peptide" evidence="1">
    <location>
        <begin position="1"/>
        <end position="18"/>
    </location>
</feature>
<evidence type="ECO:0000313" key="2">
    <source>
        <dbReference type="EMBL" id="TDP57585.1"/>
    </source>
</evidence>
<accession>A0A4R6Q6C9</accession>
<keyword evidence="1" id="KW-0732">Signal</keyword>
<keyword evidence="3" id="KW-1185">Reference proteome</keyword>
<protein>
    <recommendedName>
        <fullName evidence="4">DUF2141 domain-containing protein</fullName>
    </recommendedName>
</protein>